<evidence type="ECO:0000313" key="2">
    <source>
        <dbReference type="Proteomes" id="UP000002308"/>
    </source>
</evidence>
<dbReference type="AlphaFoldDB" id="C3ND31"/>
<dbReference type="KEGG" id="siy:YG5714_2942"/>
<dbReference type="Proteomes" id="UP000002308">
    <property type="component" value="Chromosome"/>
</dbReference>
<organism evidence="1 2">
    <name type="scientific">Saccharolobus islandicus (strain Y.G.57.14 / Yellowstone #1)</name>
    <name type="common">Sulfolobus islandicus</name>
    <dbReference type="NCBI Taxonomy" id="439386"/>
    <lineage>
        <taxon>Archaea</taxon>
        <taxon>Thermoproteota</taxon>
        <taxon>Thermoprotei</taxon>
        <taxon>Sulfolobales</taxon>
        <taxon>Sulfolobaceae</taxon>
        <taxon>Saccharolobus</taxon>
    </lineage>
</organism>
<reference evidence="1 2" key="1">
    <citation type="journal article" date="2009" name="Proc. Natl. Acad. Sci. U.S.A.">
        <title>Biogeography of the Sulfolobus islandicus pan-genome.</title>
        <authorList>
            <person name="Reno M.L."/>
            <person name="Held N.L."/>
            <person name="Fields C.J."/>
            <person name="Burke P.V."/>
            <person name="Whitaker R.J."/>
        </authorList>
    </citation>
    <scope>NUCLEOTIDE SEQUENCE [LARGE SCALE GENOMIC DNA]</scope>
    <source>
        <strain evidence="2">Y.G.57.14 / Yellowstone #1</strain>
    </source>
</reference>
<evidence type="ECO:0000313" key="1">
    <source>
        <dbReference type="EMBL" id="ACP47161.1"/>
    </source>
</evidence>
<dbReference type="RefSeq" id="WP_012716892.1">
    <property type="nucleotide sequence ID" value="NC_012622.1"/>
</dbReference>
<accession>C3ND31</accession>
<name>C3ND31_SACI7</name>
<gene>
    <name evidence="1" type="ordered locus">YG5714_2942</name>
</gene>
<dbReference type="EMBL" id="CP001403">
    <property type="protein sequence ID" value="ACP47161.1"/>
    <property type="molecule type" value="Genomic_DNA"/>
</dbReference>
<sequence>MNFKNKRVLETSYFKDTFIQGEITGTTIFSDKNYLIKRVSVAFSNKYFGHISSIILAKIATWVLSTQVAIKGKGFFNYLGS</sequence>
<proteinExistence type="predicted"/>
<dbReference type="HOGENOM" id="CLU_2565911_0_0_2"/>
<protein>
    <submittedName>
        <fullName evidence="1">Uncharacterized protein</fullName>
    </submittedName>
</protein>
<dbReference type="GeneID" id="7805633"/>